<protein>
    <submittedName>
        <fullName evidence="1">Uncharacterized protein</fullName>
    </submittedName>
</protein>
<keyword evidence="2" id="KW-1185">Reference proteome</keyword>
<reference evidence="1" key="1">
    <citation type="submission" date="2021-01" db="EMBL/GenBank/DDBJ databases">
        <title>Whole genome shotgun sequence of Planosporangium mesophilum NBRC 109066.</title>
        <authorList>
            <person name="Komaki H."/>
            <person name="Tamura T."/>
        </authorList>
    </citation>
    <scope>NUCLEOTIDE SEQUENCE</scope>
    <source>
        <strain evidence="1">NBRC 109066</strain>
    </source>
</reference>
<comment type="caution">
    <text evidence="1">The sequence shown here is derived from an EMBL/GenBank/DDBJ whole genome shotgun (WGS) entry which is preliminary data.</text>
</comment>
<accession>A0A8J3THB1</accession>
<dbReference type="Proteomes" id="UP000599074">
    <property type="component" value="Unassembled WGS sequence"/>
</dbReference>
<organism evidence="1 2">
    <name type="scientific">Planosporangium mesophilum</name>
    <dbReference type="NCBI Taxonomy" id="689768"/>
    <lineage>
        <taxon>Bacteria</taxon>
        <taxon>Bacillati</taxon>
        <taxon>Actinomycetota</taxon>
        <taxon>Actinomycetes</taxon>
        <taxon>Micromonosporales</taxon>
        <taxon>Micromonosporaceae</taxon>
        <taxon>Planosporangium</taxon>
    </lineage>
</organism>
<dbReference type="EMBL" id="BOON01000054">
    <property type="protein sequence ID" value="GII25591.1"/>
    <property type="molecule type" value="Genomic_DNA"/>
</dbReference>
<gene>
    <name evidence="1" type="ORF">Pme01_51880</name>
</gene>
<name>A0A8J3THB1_9ACTN</name>
<evidence type="ECO:0000313" key="2">
    <source>
        <dbReference type="Proteomes" id="UP000599074"/>
    </source>
</evidence>
<proteinExistence type="predicted"/>
<evidence type="ECO:0000313" key="1">
    <source>
        <dbReference type="EMBL" id="GII25591.1"/>
    </source>
</evidence>
<dbReference type="RefSeq" id="WP_168115773.1">
    <property type="nucleotide sequence ID" value="NZ_BOON01000054.1"/>
</dbReference>
<sequence length="91" mass="10242">MSGNYGWFTYGRNPSGKVWQWTITRAPDDPPIVVWRVDDTTWIVDDDVNDQCALLNGFSEAEVEAALMFARALIWIPAGTEYVFRELGAAS</sequence>
<dbReference type="AlphaFoldDB" id="A0A8J3THB1"/>